<evidence type="ECO:0000256" key="2">
    <source>
        <dbReference type="ARBA" id="ARBA00022980"/>
    </source>
</evidence>
<feature type="non-terminal residue" evidence="5">
    <location>
        <position position="1"/>
    </location>
</feature>
<keyword evidence="2" id="KW-0689">Ribosomal protein</keyword>
<evidence type="ECO:0008006" key="6">
    <source>
        <dbReference type="Google" id="ProtNLM"/>
    </source>
</evidence>
<dbReference type="EMBL" id="UINC01000695">
    <property type="protein sequence ID" value="SUZ59721.1"/>
    <property type="molecule type" value="Genomic_DNA"/>
</dbReference>
<dbReference type="CDD" id="cd05797">
    <property type="entry name" value="Ribosomal_L10"/>
    <property type="match status" value="1"/>
</dbReference>
<dbReference type="GO" id="GO:1990904">
    <property type="term" value="C:ribonucleoprotein complex"/>
    <property type="evidence" value="ECO:0007669"/>
    <property type="project" value="UniProtKB-KW"/>
</dbReference>
<dbReference type="Gene3D" id="6.10.250.290">
    <property type="match status" value="1"/>
</dbReference>
<dbReference type="Gene3D" id="3.30.70.1730">
    <property type="match status" value="1"/>
</dbReference>
<dbReference type="Pfam" id="PF00466">
    <property type="entry name" value="Ribosomal_L10"/>
    <property type="match status" value="1"/>
</dbReference>
<dbReference type="GO" id="GO:0005840">
    <property type="term" value="C:ribosome"/>
    <property type="evidence" value="ECO:0007669"/>
    <property type="project" value="UniProtKB-KW"/>
</dbReference>
<dbReference type="InterPro" id="IPR047865">
    <property type="entry name" value="Ribosomal_uL10_bac_type"/>
</dbReference>
<comment type="similarity">
    <text evidence="1">Belongs to the universal ribosomal protein uL10 family.</text>
</comment>
<dbReference type="InterPro" id="IPR043141">
    <property type="entry name" value="Ribosomal_uL10-like_sf"/>
</dbReference>
<feature type="compositionally biased region" description="Acidic residues" evidence="4">
    <location>
        <begin position="170"/>
        <end position="193"/>
    </location>
</feature>
<dbReference type="PANTHER" id="PTHR11560">
    <property type="entry name" value="39S RIBOSOMAL PROTEIN L10, MITOCHONDRIAL"/>
    <property type="match status" value="1"/>
</dbReference>
<evidence type="ECO:0000256" key="3">
    <source>
        <dbReference type="ARBA" id="ARBA00023274"/>
    </source>
</evidence>
<gene>
    <name evidence="5" type="ORF">METZ01_LOCUS12575</name>
</gene>
<sequence length="193" mass="20501">VLYLTDFSGLDVKSMTLLRQQLKDSGAEYLVVTNRLVKRAVADLDIPDISEALLGPTGVVLGYEGVVEPAKVVSDFAKQHDDRPLFKLGILDNKLVSAVEIQRLAKLPPRSQLLAELAGALEAPMAALASALEGKVQEVVGLLDALREQKEGQGTEPSDAAVDSPKAEAELPEAEAESAESPEAEAESADTEK</sequence>
<dbReference type="NCBIfam" id="NF000955">
    <property type="entry name" value="PRK00099.1-1"/>
    <property type="match status" value="1"/>
</dbReference>
<dbReference type="AlphaFoldDB" id="A0A381NYL8"/>
<evidence type="ECO:0000313" key="5">
    <source>
        <dbReference type="EMBL" id="SUZ59721.1"/>
    </source>
</evidence>
<proteinExistence type="inferred from homology"/>
<dbReference type="InterPro" id="IPR001790">
    <property type="entry name" value="Ribosomal_uL10"/>
</dbReference>
<dbReference type="SUPFAM" id="SSF160369">
    <property type="entry name" value="Ribosomal protein L10-like"/>
    <property type="match status" value="1"/>
</dbReference>
<feature type="region of interest" description="Disordered" evidence="4">
    <location>
        <begin position="147"/>
        <end position="193"/>
    </location>
</feature>
<name>A0A381NYL8_9ZZZZ</name>
<accession>A0A381NYL8</accession>
<reference evidence="5" key="1">
    <citation type="submission" date="2018-05" db="EMBL/GenBank/DDBJ databases">
        <authorList>
            <person name="Lanie J.A."/>
            <person name="Ng W.-L."/>
            <person name="Kazmierczak K.M."/>
            <person name="Andrzejewski T.M."/>
            <person name="Davidsen T.M."/>
            <person name="Wayne K.J."/>
            <person name="Tettelin H."/>
            <person name="Glass J.I."/>
            <person name="Rusch D."/>
            <person name="Podicherti R."/>
            <person name="Tsui H.-C.T."/>
            <person name="Winkler M.E."/>
        </authorList>
    </citation>
    <scope>NUCLEOTIDE SEQUENCE</scope>
</reference>
<evidence type="ECO:0000256" key="1">
    <source>
        <dbReference type="ARBA" id="ARBA00008889"/>
    </source>
</evidence>
<organism evidence="5">
    <name type="scientific">marine metagenome</name>
    <dbReference type="NCBI Taxonomy" id="408172"/>
    <lineage>
        <taxon>unclassified sequences</taxon>
        <taxon>metagenomes</taxon>
        <taxon>ecological metagenomes</taxon>
    </lineage>
</organism>
<evidence type="ECO:0000256" key="4">
    <source>
        <dbReference type="SAM" id="MobiDB-lite"/>
    </source>
</evidence>
<protein>
    <recommendedName>
        <fullName evidence="6">50S ribosomal protein L10</fullName>
    </recommendedName>
</protein>
<keyword evidence="3" id="KW-0687">Ribonucleoprotein</keyword>